<dbReference type="AlphaFoldDB" id="A0A7S2GXE5"/>
<protein>
    <submittedName>
        <fullName evidence="1">Uncharacterized protein</fullName>
    </submittedName>
</protein>
<reference evidence="1" key="1">
    <citation type="submission" date="2021-01" db="EMBL/GenBank/DDBJ databases">
        <authorList>
            <person name="Corre E."/>
            <person name="Pelletier E."/>
            <person name="Niang G."/>
            <person name="Scheremetjew M."/>
            <person name="Finn R."/>
            <person name="Kale V."/>
            <person name="Holt S."/>
            <person name="Cochrane G."/>
            <person name="Meng A."/>
            <person name="Brown T."/>
            <person name="Cohen L."/>
        </authorList>
    </citation>
    <scope>NUCLEOTIDE SEQUENCE</scope>
    <source>
        <strain evidence="1">CCMP1381</strain>
    </source>
</reference>
<sequence length="129" mass="14134">MLRGGLSGDRAACVDDVAVYSTNQKAWRTNVMTSEATVDATRRFPSSANHRPAPRVGLSWTLEESDGRLYEFGGRDCSSGELVADLHMYQPAMTSPWIGRPHSIVHEEAEAMAFVYMGVVHSDGSRTSN</sequence>
<name>A0A7S2GXE5_9STRA</name>
<proteinExistence type="predicted"/>
<evidence type="ECO:0000313" key="1">
    <source>
        <dbReference type="EMBL" id="CAD9474186.1"/>
    </source>
</evidence>
<accession>A0A7S2GXE5</accession>
<dbReference type="EMBL" id="HBGS01054410">
    <property type="protein sequence ID" value="CAD9474186.1"/>
    <property type="molecule type" value="Transcribed_RNA"/>
</dbReference>
<organism evidence="1">
    <name type="scientific">Octactis speculum</name>
    <dbReference type="NCBI Taxonomy" id="3111310"/>
    <lineage>
        <taxon>Eukaryota</taxon>
        <taxon>Sar</taxon>
        <taxon>Stramenopiles</taxon>
        <taxon>Ochrophyta</taxon>
        <taxon>Dictyochophyceae</taxon>
        <taxon>Dictyochales</taxon>
        <taxon>Dictyochaceae</taxon>
        <taxon>Octactis</taxon>
    </lineage>
</organism>
<dbReference type="InterPro" id="IPR015915">
    <property type="entry name" value="Kelch-typ_b-propeller"/>
</dbReference>
<dbReference type="SUPFAM" id="SSF117281">
    <property type="entry name" value="Kelch motif"/>
    <property type="match status" value="1"/>
</dbReference>
<gene>
    <name evidence="1" type="ORF">DSPE1174_LOCUS28108</name>
</gene>
<dbReference type="Gene3D" id="2.120.10.80">
    <property type="entry name" value="Kelch-type beta propeller"/>
    <property type="match status" value="1"/>
</dbReference>